<evidence type="ECO:0000256" key="6">
    <source>
        <dbReference type="ARBA" id="ARBA00023015"/>
    </source>
</evidence>
<dbReference type="GO" id="GO:0008270">
    <property type="term" value="F:zinc ion binding"/>
    <property type="evidence" value="ECO:0007669"/>
    <property type="project" value="UniProtKB-KW"/>
</dbReference>
<keyword evidence="5" id="KW-0862">Zinc</keyword>
<dbReference type="InterPro" id="IPR050331">
    <property type="entry name" value="Zinc_finger"/>
</dbReference>
<dbReference type="Pfam" id="PF00096">
    <property type="entry name" value="zf-C2H2"/>
    <property type="match status" value="4"/>
</dbReference>
<feature type="region of interest" description="Disordered" evidence="11">
    <location>
        <begin position="77"/>
        <end position="100"/>
    </location>
</feature>
<feature type="compositionally biased region" description="Low complexity" evidence="11">
    <location>
        <begin position="77"/>
        <end position="86"/>
    </location>
</feature>
<accession>A0A6M2DH77</accession>
<dbReference type="AlphaFoldDB" id="A0A6M2DH77"/>
<proteinExistence type="predicted"/>
<feature type="domain" description="C2H2-type" evidence="12">
    <location>
        <begin position="266"/>
        <end position="293"/>
    </location>
</feature>
<dbReference type="PROSITE" id="PS50157">
    <property type="entry name" value="ZINC_FINGER_C2H2_2"/>
    <property type="match status" value="4"/>
</dbReference>
<evidence type="ECO:0000256" key="10">
    <source>
        <dbReference type="PROSITE-ProRule" id="PRU00042"/>
    </source>
</evidence>
<dbReference type="SMART" id="SM00355">
    <property type="entry name" value="ZnF_C2H2"/>
    <property type="match status" value="4"/>
</dbReference>
<keyword evidence="8" id="KW-0804">Transcription</keyword>
<keyword evidence="3" id="KW-0677">Repeat</keyword>
<evidence type="ECO:0000256" key="7">
    <source>
        <dbReference type="ARBA" id="ARBA00023125"/>
    </source>
</evidence>
<feature type="domain" description="C2H2-type" evidence="12">
    <location>
        <begin position="222"/>
        <end position="250"/>
    </location>
</feature>
<feature type="domain" description="C2H2-type" evidence="12">
    <location>
        <begin position="294"/>
        <end position="321"/>
    </location>
</feature>
<feature type="domain" description="C2H2-type" evidence="12">
    <location>
        <begin position="322"/>
        <end position="349"/>
    </location>
</feature>
<keyword evidence="9" id="KW-0539">Nucleus</keyword>
<dbReference type="SUPFAM" id="SSF57667">
    <property type="entry name" value="beta-beta-alpha zinc fingers"/>
    <property type="match status" value="2"/>
</dbReference>
<keyword evidence="4 10" id="KW-0863">Zinc-finger</keyword>
<name>A0A6M2DH77_XENCH</name>
<evidence type="ECO:0000256" key="11">
    <source>
        <dbReference type="SAM" id="MobiDB-lite"/>
    </source>
</evidence>
<keyword evidence="7" id="KW-0238">DNA-binding</keyword>
<reference evidence="13" key="1">
    <citation type="submission" date="2020-03" db="EMBL/GenBank/DDBJ databases">
        <title>Transcriptomic Profiling of the Digestive Tract of the Rat Flea, Xenopsylla cheopis, Following Blood Feeding and Infection with Yersinia pestis.</title>
        <authorList>
            <person name="Bland D.M."/>
            <person name="Martens C.A."/>
            <person name="Virtaneva K."/>
            <person name="Kanakabandi K."/>
            <person name="Long D."/>
            <person name="Rosenke R."/>
            <person name="Saturday G.A."/>
            <person name="Hoyt F.H."/>
            <person name="Bruno D.P."/>
            <person name="Ribeiro J.M.C."/>
            <person name="Hinnebusch J."/>
        </authorList>
    </citation>
    <scope>NUCLEOTIDE SEQUENCE</scope>
</reference>
<evidence type="ECO:0000256" key="3">
    <source>
        <dbReference type="ARBA" id="ARBA00022737"/>
    </source>
</evidence>
<dbReference type="InterPro" id="IPR036236">
    <property type="entry name" value="Znf_C2H2_sf"/>
</dbReference>
<dbReference type="FunFam" id="3.30.160.60:FF:000395">
    <property type="entry name" value="zinc finger protein 513"/>
    <property type="match status" value="1"/>
</dbReference>
<dbReference type="PROSITE" id="PS00028">
    <property type="entry name" value="ZINC_FINGER_C2H2_1"/>
    <property type="match status" value="3"/>
</dbReference>
<dbReference type="PANTHER" id="PTHR16515:SF49">
    <property type="entry name" value="GASTRULA ZINC FINGER PROTEIN XLCGF49.1-LIKE-RELATED"/>
    <property type="match status" value="1"/>
</dbReference>
<dbReference type="FunFam" id="3.30.160.60:FF:000404">
    <property type="entry name" value="POZ-, AT hook-, and zinc finger-containing protein 1"/>
    <property type="match status" value="1"/>
</dbReference>
<comment type="subcellular location">
    <subcellularLocation>
        <location evidence="1">Nucleus</location>
    </subcellularLocation>
</comment>
<organism evidence="13">
    <name type="scientific">Xenopsylla cheopis</name>
    <name type="common">Oriental rat flea</name>
    <name type="synonym">Pulex cheopis</name>
    <dbReference type="NCBI Taxonomy" id="163159"/>
    <lineage>
        <taxon>Eukaryota</taxon>
        <taxon>Metazoa</taxon>
        <taxon>Ecdysozoa</taxon>
        <taxon>Arthropoda</taxon>
        <taxon>Hexapoda</taxon>
        <taxon>Insecta</taxon>
        <taxon>Pterygota</taxon>
        <taxon>Neoptera</taxon>
        <taxon>Endopterygota</taxon>
        <taxon>Siphonaptera</taxon>
        <taxon>Pulicidae</taxon>
        <taxon>Xenopsyllinae</taxon>
        <taxon>Xenopsylla</taxon>
    </lineage>
</organism>
<dbReference type="Gene3D" id="3.30.160.60">
    <property type="entry name" value="Classic Zinc Finger"/>
    <property type="match status" value="3"/>
</dbReference>
<evidence type="ECO:0000313" key="13">
    <source>
        <dbReference type="EMBL" id="NOV45619.1"/>
    </source>
</evidence>
<evidence type="ECO:0000256" key="8">
    <source>
        <dbReference type="ARBA" id="ARBA00023163"/>
    </source>
</evidence>
<dbReference type="FunFam" id="3.30.160.60:FF:000303">
    <property type="entry name" value="Zinc finger protein 41"/>
    <property type="match status" value="1"/>
</dbReference>
<evidence type="ECO:0000259" key="12">
    <source>
        <dbReference type="PROSITE" id="PS50157"/>
    </source>
</evidence>
<dbReference type="GO" id="GO:1990837">
    <property type="term" value="F:sequence-specific double-stranded DNA binding"/>
    <property type="evidence" value="ECO:0007669"/>
    <property type="project" value="UniProtKB-ARBA"/>
</dbReference>
<keyword evidence="2" id="KW-0479">Metal-binding</keyword>
<evidence type="ECO:0000256" key="4">
    <source>
        <dbReference type="ARBA" id="ARBA00022771"/>
    </source>
</evidence>
<dbReference type="PANTHER" id="PTHR16515">
    <property type="entry name" value="PR DOMAIN ZINC FINGER PROTEIN"/>
    <property type="match status" value="1"/>
</dbReference>
<protein>
    <submittedName>
        <fullName evidence="13">Putative c2h2-type zn-finger protein</fullName>
    </submittedName>
</protein>
<evidence type="ECO:0000256" key="2">
    <source>
        <dbReference type="ARBA" id="ARBA00022723"/>
    </source>
</evidence>
<keyword evidence="6" id="KW-0805">Transcription regulation</keyword>
<dbReference type="EMBL" id="GIIL01001893">
    <property type="protein sequence ID" value="NOV45619.1"/>
    <property type="molecule type" value="Transcribed_RNA"/>
</dbReference>
<sequence>MTMAELLQHECKRENNNHPLAADHNTILTHDSIMTHHDLDNSTMTPVPQIKQQRKRKRLSQVLDKLTLATAQHFNNNNIASANNNNVEQSDAEDSSQGGYSPGIVKTEPCACIHCTKGLHQSFTPIRFGNPYDRYFPAPSPYSFEYYLHSKYIAAGYCDSPPQEHPLDLSLKNPKLMNPYASPVIVRGDVASPTTKQSVASRYHLEVSPVVEEMPPGSDVAYVCPVCGQMFSLHDRLAKHMASRHKRKATNDSSGQGGTPTQAKAYLCEVCRRSFARSDMLTRHMRLHTGVKPYTCKACGQVFSRSDHLSTHQRTHTGEKPYKCPQCPYAACRRDMITRHMRTHARYENGGNGTNANMTVQVVTTTNSPVDIKPGIMMPQIASYIKTEQ</sequence>
<dbReference type="GO" id="GO:0010468">
    <property type="term" value="P:regulation of gene expression"/>
    <property type="evidence" value="ECO:0007669"/>
    <property type="project" value="TreeGrafter"/>
</dbReference>
<evidence type="ECO:0000256" key="5">
    <source>
        <dbReference type="ARBA" id="ARBA00022833"/>
    </source>
</evidence>
<dbReference type="InterPro" id="IPR013087">
    <property type="entry name" value="Znf_C2H2_type"/>
</dbReference>
<dbReference type="GO" id="GO:0005634">
    <property type="term" value="C:nucleus"/>
    <property type="evidence" value="ECO:0007669"/>
    <property type="project" value="UniProtKB-SubCell"/>
</dbReference>
<evidence type="ECO:0000256" key="9">
    <source>
        <dbReference type="ARBA" id="ARBA00023242"/>
    </source>
</evidence>
<evidence type="ECO:0000256" key="1">
    <source>
        <dbReference type="ARBA" id="ARBA00004123"/>
    </source>
</evidence>